<keyword evidence="1" id="KW-0472">Membrane</keyword>
<dbReference type="AlphaFoldDB" id="A0A7W7S756"/>
<evidence type="ECO:0000256" key="1">
    <source>
        <dbReference type="SAM" id="Phobius"/>
    </source>
</evidence>
<accession>A0A7W7S756</accession>
<comment type="caution">
    <text evidence="2">The sequence shown here is derived from an EMBL/GenBank/DDBJ whole genome shotgun (WGS) entry which is preliminary data.</text>
</comment>
<sequence length="129" mass="14328">MSLLEERYRRVLRLLPATYRAAREEEMLCALLEGAGDLRGQPTPRPRWPEIAGIAALSVRVRLGGIGAAPRYLAWGQTVRLVAVLGLFFHAMMSCFWFADFLRPDGGFHSFHPGAEAIAEVTSHLAPPR</sequence>
<name>A0A7W7S756_9ACTN</name>
<evidence type="ECO:0000313" key="2">
    <source>
        <dbReference type="EMBL" id="MBB4944096.1"/>
    </source>
</evidence>
<dbReference type="RefSeq" id="WP_184759981.1">
    <property type="nucleotide sequence ID" value="NZ_BAABEK010000057.1"/>
</dbReference>
<organism evidence="2 3">
    <name type="scientific">Streptosporangium album</name>
    <dbReference type="NCBI Taxonomy" id="47479"/>
    <lineage>
        <taxon>Bacteria</taxon>
        <taxon>Bacillati</taxon>
        <taxon>Actinomycetota</taxon>
        <taxon>Actinomycetes</taxon>
        <taxon>Streptosporangiales</taxon>
        <taxon>Streptosporangiaceae</taxon>
        <taxon>Streptosporangium</taxon>
    </lineage>
</organism>
<keyword evidence="1" id="KW-0812">Transmembrane</keyword>
<dbReference type="Proteomes" id="UP000534286">
    <property type="component" value="Unassembled WGS sequence"/>
</dbReference>
<protein>
    <submittedName>
        <fullName evidence="2">Uncharacterized protein</fullName>
    </submittedName>
</protein>
<feature type="transmembrane region" description="Helical" evidence="1">
    <location>
        <begin position="81"/>
        <end position="99"/>
    </location>
</feature>
<reference evidence="2 3" key="1">
    <citation type="submission" date="2020-08" db="EMBL/GenBank/DDBJ databases">
        <title>Sequencing the genomes of 1000 actinobacteria strains.</title>
        <authorList>
            <person name="Klenk H.-P."/>
        </authorList>
    </citation>
    <scope>NUCLEOTIDE SEQUENCE [LARGE SCALE GENOMIC DNA]</scope>
    <source>
        <strain evidence="2 3">DSM 43023</strain>
    </source>
</reference>
<keyword evidence="1" id="KW-1133">Transmembrane helix</keyword>
<evidence type="ECO:0000313" key="3">
    <source>
        <dbReference type="Proteomes" id="UP000534286"/>
    </source>
</evidence>
<gene>
    <name evidence="2" type="ORF">FHR32_008499</name>
</gene>
<keyword evidence="3" id="KW-1185">Reference proteome</keyword>
<dbReference type="EMBL" id="JACHJU010000007">
    <property type="protein sequence ID" value="MBB4944096.1"/>
    <property type="molecule type" value="Genomic_DNA"/>
</dbReference>
<proteinExistence type="predicted"/>